<gene>
    <name evidence="20" type="ORF">HOLleu_06662</name>
</gene>
<keyword evidence="9" id="KW-0720">Serine protease</keyword>
<evidence type="ECO:0000259" key="18">
    <source>
        <dbReference type="PROSITE" id="PS50287"/>
    </source>
</evidence>
<evidence type="ECO:0000313" key="21">
    <source>
        <dbReference type="Proteomes" id="UP001152320"/>
    </source>
</evidence>
<dbReference type="PRINTS" id="PR00722">
    <property type="entry name" value="CHYMOTRYPSIN"/>
</dbReference>
<protein>
    <submittedName>
        <fullName evidence="20">Coagulation factor X</fullName>
    </submittedName>
</protein>
<feature type="domain" description="SRCR" evidence="18">
    <location>
        <begin position="81"/>
        <end position="185"/>
    </location>
</feature>
<accession>A0A9Q1CMG1</accession>
<dbReference type="InterPro" id="IPR009003">
    <property type="entry name" value="Peptidase_S1_PA"/>
</dbReference>
<dbReference type="SMART" id="SM00020">
    <property type="entry name" value="Tryp_SPc"/>
    <property type="match status" value="1"/>
</dbReference>
<comment type="caution">
    <text evidence="14">Lacks conserved residue(s) required for the propagation of feature annotation.</text>
</comment>
<dbReference type="InterPro" id="IPR003961">
    <property type="entry name" value="FN3_dom"/>
</dbReference>
<feature type="region of interest" description="Disordered" evidence="15">
    <location>
        <begin position="187"/>
        <end position="210"/>
    </location>
</feature>
<dbReference type="GO" id="GO:0004252">
    <property type="term" value="F:serine-type endopeptidase activity"/>
    <property type="evidence" value="ECO:0007669"/>
    <property type="project" value="InterPro"/>
</dbReference>
<dbReference type="PROSITE" id="PS50853">
    <property type="entry name" value="FN3"/>
    <property type="match status" value="3"/>
</dbReference>
<dbReference type="GO" id="GO:0005615">
    <property type="term" value="C:extracellular space"/>
    <property type="evidence" value="ECO:0007669"/>
    <property type="project" value="TreeGrafter"/>
</dbReference>
<dbReference type="InterPro" id="IPR001190">
    <property type="entry name" value="SRCR"/>
</dbReference>
<evidence type="ECO:0000256" key="11">
    <source>
        <dbReference type="ARBA" id="ARBA00023136"/>
    </source>
</evidence>
<dbReference type="InterPro" id="IPR036116">
    <property type="entry name" value="FN3_sf"/>
</dbReference>
<keyword evidence="11" id="KW-0472">Membrane</keyword>
<dbReference type="Pfam" id="PF00530">
    <property type="entry name" value="SRCR"/>
    <property type="match status" value="1"/>
</dbReference>
<dbReference type="SMART" id="SM00060">
    <property type="entry name" value="FN3"/>
    <property type="match status" value="3"/>
</dbReference>
<dbReference type="Pfam" id="PF00089">
    <property type="entry name" value="Trypsin"/>
    <property type="match status" value="1"/>
</dbReference>
<name>A0A9Q1CMG1_HOLLE</name>
<feature type="domain" description="Fibronectin type-III" evidence="19">
    <location>
        <begin position="312"/>
        <end position="414"/>
    </location>
</feature>
<keyword evidence="10" id="KW-1133">Transmembrane helix</keyword>
<dbReference type="SUPFAM" id="SSF49265">
    <property type="entry name" value="Fibronectin type III"/>
    <property type="match status" value="2"/>
</dbReference>
<evidence type="ECO:0000256" key="5">
    <source>
        <dbReference type="ARBA" id="ARBA00022692"/>
    </source>
</evidence>
<feature type="domain" description="Fibronectin type-III" evidence="19">
    <location>
        <begin position="207"/>
        <end position="311"/>
    </location>
</feature>
<feature type="chain" id="PRO_5040370468" evidence="16">
    <location>
        <begin position="30"/>
        <end position="776"/>
    </location>
</feature>
<evidence type="ECO:0000256" key="7">
    <source>
        <dbReference type="ARBA" id="ARBA00022737"/>
    </source>
</evidence>
<evidence type="ECO:0000256" key="1">
    <source>
        <dbReference type="ARBA" id="ARBA00004167"/>
    </source>
</evidence>
<evidence type="ECO:0000256" key="6">
    <source>
        <dbReference type="ARBA" id="ARBA00022729"/>
    </source>
</evidence>
<evidence type="ECO:0000256" key="16">
    <source>
        <dbReference type="SAM" id="SignalP"/>
    </source>
</evidence>
<dbReference type="Gene3D" id="2.60.40.10">
    <property type="entry name" value="Immunoglobulins"/>
    <property type="match status" value="3"/>
</dbReference>
<dbReference type="CDD" id="cd00063">
    <property type="entry name" value="FN3"/>
    <property type="match status" value="3"/>
</dbReference>
<dbReference type="Gene3D" id="2.40.10.10">
    <property type="entry name" value="Trypsin-like serine proteases"/>
    <property type="match status" value="1"/>
</dbReference>
<dbReference type="InterPro" id="IPR050127">
    <property type="entry name" value="Serine_Proteases_S1"/>
</dbReference>
<dbReference type="OrthoDB" id="6380398at2759"/>
<dbReference type="GO" id="GO:0016020">
    <property type="term" value="C:membrane"/>
    <property type="evidence" value="ECO:0007669"/>
    <property type="project" value="UniProtKB-SubCell"/>
</dbReference>
<feature type="signal peptide" evidence="16">
    <location>
        <begin position="1"/>
        <end position="29"/>
    </location>
</feature>
<comment type="caution">
    <text evidence="20">The sequence shown here is derived from an EMBL/GenBank/DDBJ whole genome shotgun (WGS) entry which is preliminary data.</text>
</comment>
<dbReference type="PROSITE" id="PS00134">
    <property type="entry name" value="TRYPSIN_HIS"/>
    <property type="match status" value="1"/>
</dbReference>
<dbReference type="SUPFAM" id="SSF56487">
    <property type="entry name" value="SRCR-like"/>
    <property type="match status" value="1"/>
</dbReference>
<dbReference type="PANTHER" id="PTHR24264">
    <property type="entry name" value="TRYPSIN-RELATED"/>
    <property type="match status" value="1"/>
</dbReference>
<evidence type="ECO:0000259" key="17">
    <source>
        <dbReference type="PROSITE" id="PS50240"/>
    </source>
</evidence>
<keyword evidence="8" id="KW-0378">Hydrolase</keyword>
<dbReference type="FunFam" id="3.10.250.10:FF:000016">
    <property type="entry name" value="Scavenger receptor cysteine-rich protein type 12"/>
    <property type="match status" value="1"/>
</dbReference>
<dbReference type="GO" id="GO:0006508">
    <property type="term" value="P:proteolysis"/>
    <property type="evidence" value="ECO:0007669"/>
    <property type="project" value="UniProtKB-KW"/>
</dbReference>
<evidence type="ECO:0000313" key="20">
    <source>
        <dbReference type="EMBL" id="KAJ8047620.1"/>
    </source>
</evidence>
<evidence type="ECO:0000256" key="3">
    <source>
        <dbReference type="ARBA" id="ARBA00022525"/>
    </source>
</evidence>
<reference evidence="20" key="1">
    <citation type="submission" date="2021-10" db="EMBL/GenBank/DDBJ databases">
        <title>Tropical sea cucumber genome reveals ecological adaptation and Cuvierian tubules defense mechanism.</title>
        <authorList>
            <person name="Chen T."/>
        </authorList>
    </citation>
    <scope>NUCLEOTIDE SEQUENCE</scope>
    <source>
        <strain evidence="20">Nanhai2018</strain>
        <tissue evidence="20">Muscle</tissue>
    </source>
</reference>
<evidence type="ECO:0000256" key="10">
    <source>
        <dbReference type="ARBA" id="ARBA00022989"/>
    </source>
</evidence>
<comment type="subcellular location">
    <subcellularLocation>
        <location evidence="1">Membrane</location>
        <topology evidence="1">Single-pass membrane protein</topology>
    </subcellularLocation>
    <subcellularLocation>
        <location evidence="2">Secreted</location>
    </subcellularLocation>
</comment>
<evidence type="ECO:0000256" key="2">
    <source>
        <dbReference type="ARBA" id="ARBA00004613"/>
    </source>
</evidence>
<proteinExistence type="predicted"/>
<dbReference type="InterPro" id="IPR013783">
    <property type="entry name" value="Ig-like_fold"/>
</dbReference>
<feature type="domain" description="Fibronectin type-III" evidence="19">
    <location>
        <begin position="418"/>
        <end position="513"/>
    </location>
</feature>
<keyword evidence="5" id="KW-0812">Transmembrane</keyword>
<feature type="disulfide bond" evidence="14">
    <location>
        <begin position="152"/>
        <end position="162"/>
    </location>
</feature>
<dbReference type="InterPro" id="IPR018114">
    <property type="entry name" value="TRYPSIN_HIS"/>
</dbReference>
<keyword evidence="7" id="KW-0677">Repeat</keyword>
<evidence type="ECO:0000256" key="8">
    <source>
        <dbReference type="ARBA" id="ARBA00022801"/>
    </source>
</evidence>
<dbReference type="Proteomes" id="UP001152320">
    <property type="component" value="Chromosome 2"/>
</dbReference>
<dbReference type="Gene3D" id="3.10.250.10">
    <property type="entry name" value="SRCR-like domain"/>
    <property type="match status" value="1"/>
</dbReference>
<keyword evidence="13" id="KW-0325">Glycoprotein</keyword>
<keyword evidence="3" id="KW-0964">Secreted</keyword>
<dbReference type="Pfam" id="PF00041">
    <property type="entry name" value="fn3"/>
    <property type="match status" value="1"/>
</dbReference>
<organism evidence="20 21">
    <name type="scientific">Holothuria leucospilota</name>
    <name type="common">Black long sea cucumber</name>
    <name type="synonym">Mertensiothuria leucospilota</name>
    <dbReference type="NCBI Taxonomy" id="206669"/>
    <lineage>
        <taxon>Eukaryota</taxon>
        <taxon>Metazoa</taxon>
        <taxon>Echinodermata</taxon>
        <taxon>Eleutherozoa</taxon>
        <taxon>Echinozoa</taxon>
        <taxon>Holothuroidea</taxon>
        <taxon>Aspidochirotacea</taxon>
        <taxon>Aspidochirotida</taxon>
        <taxon>Holothuriidae</taxon>
        <taxon>Holothuria</taxon>
    </lineage>
</organism>
<evidence type="ECO:0000256" key="9">
    <source>
        <dbReference type="ARBA" id="ARBA00022825"/>
    </source>
</evidence>
<evidence type="ECO:0000256" key="4">
    <source>
        <dbReference type="ARBA" id="ARBA00022670"/>
    </source>
</evidence>
<evidence type="ECO:0000256" key="12">
    <source>
        <dbReference type="ARBA" id="ARBA00023157"/>
    </source>
</evidence>
<dbReference type="PROSITE" id="PS50287">
    <property type="entry name" value="SRCR_2"/>
    <property type="match status" value="1"/>
</dbReference>
<dbReference type="FunFam" id="2.40.10.10:FF:000120">
    <property type="entry name" value="Putative serine protease"/>
    <property type="match status" value="1"/>
</dbReference>
<evidence type="ECO:0000256" key="14">
    <source>
        <dbReference type="PROSITE-ProRule" id="PRU00196"/>
    </source>
</evidence>
<dbReference type="EMBL" id="JAIZAY010000002">
    <property type="protein sequence ID" value="KAJ8047620.1"/>
    <property type="molecule type" value="Genomic_DNA"/>
</dbReference>
<dbReference type="AlphaFoldDB" id="A0A9Q1CMG1"/>
<keyword evidence="4" id="KW-0645">Protease</keyword>
<evidence type="ECO:0000256" key="13">
    <source>
        <dbReference type="ARBA" id="ARBA00023180"/>
    </source>
</evidence>
<evidence type="ECO:0000256" key="15">
    <source>
        <dbReference type="SAM" id="MobiDB-lite"/>
    </source>
</evidence>
<keyword evidence="21" id="KW-1185">Reference proteome</keyword>
<dbReference type="SUPFAM" id="SSF50494">
    <property type="entry name" value="Trypsin-like serine proteases"/>
    <property type="match status" value="1"/>
</dbReference>
<dbReference type="CDD" id="cd00190">
    <property type="entry name" value="Tryp_SPc"/>
    <property type="match status" value="1"/>
</dbReference>
<keyword evidence="12 14" id="KW-1015">Disulfide bond</keyword>
<dbReference type="InterPro" id="IPR001314">
    <property type="entry name" value="Peptidase_S1A"/>
</dbReference>
<evidence type="ECO:0000259" key="19">
    <source>
        <dbReference type="PROSITE" id="PS50853"/>
    </source>
</evidence>
<dbReference type="PROSITE" id="PS50240">
    <property type="entry name" value="TRYPSIN_DOM"/>
    <property type="match status" value="1"/>
</dbReference>
<dbReference type="PRINTS" id="PR00258">
    <property type="entry name" value="SPERACTRCPTR"/>
</dbReference>
<feature type="domain" description="Peptidase S1" evidence="17">
    <location>
        <begin position="527"/>
        <end position="768"/>
    </location>
</feature>
<dbReference type="InterPro" id="IPR036772">
    <property type="entry name" value="SRCR-like_dom_sf"/>
</dbReference>
<dbReference type="SMART" id="SM00202">
    <property type="entry name" value="SR"/>
    <property type="match status" value="1"/>
</dbReference>
<dbReference type="InterPro" id="IPR043504">
    <property type="entry name" value="Peptidase_S1_PA_chymotrypsin"/>
</dbReference>
<keyword evidence="6 16" id="KW-0732">Signal</keyword>
<sequence length="776" mass="86522">MVWITRTAPCLVVKTLCLLLLGFCTGTRAVPLKDCSLNGISKTSKHNTIEKCFSELREQIFQLFANLNLEDKREDVKHGRLRLQQGSSPNEGMLQVLHEKFWGLVCFNNWTSENSDVACRHLGYASAERSTAMTGRSEKIPLRKIYLEGVRCNGSESSLWECENARVADYSSSCNPRHVVWLSCTRDEGPTDQDTTESVPLDPSIEPPPVAGRVTSTSVSLEWENWFAVAQSVLPEELVVNFRIMYRPAGTSENFTMGALIPGYLKYGTVDGLTERTPYEFKVEAWRLNFKPAGEVIGVVSPLVTVTTPCNGPRPVERVMADPGFPHQLTVTWRIGVDEDCPAESFVVEYKLLNREQCQDESEGGLDGTIRTDTAPVLLNNLHPYSTYMVNVTVVNIYGRSTEKQTMVNTSEGAPTDPPTSISTEYHASQDALVAMWKAPPCGHRNGRITGYTYMLLDVQTDRVIHSGSTQLTIVNLPNVDPLKKYKFLVAARTVTGMGPYGASSVAGQLNIADICGEVHPLATTRIVGGKQTVKGAFPWMAQIWHVKYGRKYCSGSILDDHWIITAAHCIKFYNVTTRDIMIQVGDYDTLLPEPQQRVYDVDRIYVHPGFDADTYDNDIALIRVREPIEFSDYIKPICLPDKKSSRSLIKPGVERYGVVAGWGDDRNGAAPRYLKQITLPIVDRAECKRSTNYSFTPNMFCAGFATAMSGDTCKGDSGAPFMVRRNGKEFITGIVSWGSPDGCDTANQYGYYTRIFKFMSWIKRVHPGVTILKRT</sequence>
<dbReference type="PROSITE" id="PS00420">
    <property type="entry name" value="SRCR_1"/>
    <property type="match status" value="1"/>
</dbReference>
<dbReference type="InterPro" id="IPR001254">
    <property type="entry name" value="Trypsin_dom"/>
</dbReference>
<dbReference type="PANTHER" id="PTHR24264:SF65">
    <property type="entry name" value="SRCR DOMAIN-CONTAINING PROTEIN"/>
    <property type="match status" value="1"/>
</dbReference>